<protein>
    <submittedName>
        <fullName evidence="1">Uncharacterized protein</fullName>
    </submittedName>
</protein>
<gene>
    <name evidence="1" type="ORF">GCM10010196_13250</name>
</gene>
<comment type="caution">
    <text evidence="1">The sequence shown here is derived from an EMBL/GenBank/DDBJ whole genome shotgun (WGS) entry which is preliminary data.</text>
</comment>
<dbReference type="AlphaFoldDB" id="A0A918CGV0"/>
<organism evidence="1 2">
    <name type="scientific">Agromyces mediolanus</name>
    <name type="common">Corynebacterium mediolanum</name>
    <dbReference type="NCBI Taxonomy" id="41986"/>
    <lineage>
        <taxon>Bacteria</taxon>
        <taxon>Bacillati</taxon>
        <taxon>Actinomycetota</taxon>
        <taxon>Actinomycetes</taxon>
        <taxon>Micrococcales</taxon>
        <taxon>Microbacteriaceae</taxon>
        <taxon>Agromyces</taxon>
    </lineage>
</organism>
<evidence type="ECO:0000313" key="1">
    <source>
        <dbReference type="EMBL" id="GGR21198.1"/>
    </source>
</evidence>
<reference evidence="1" key="2">
    <citation type="submission" date="2020-09" db="EMBL/GenBank/DDBJ databases">
        <authorList>
            <person name="Sun Q."/>
            <person name="Ohkuma M."/>
        </authorList>
    </citation>
    <scope>NUCLEOTIDE SEQUENCE</scope>
    <source>
        <strain evidence="1">JCM 3346</strain>
    </source>
</reference>
<evidence type="ECO:0000313" key="2">
    <source>
        <dbReference type="Proteomes" id="UP000610303"/>
    </source>
</evidence>
<keyword evidence="2" id="KW-1185">Reference proteome</keyword>
<sequence length="145" mass="15170">MQLGVVLAVVDDDLDGQRRLGGGAQPRDAGADLEAGVRAVQRLALLAREQLGERLGRGLDRVGRPVQVTAPLLVGEGGPGRLRGDGGVDGALEIGDVLHGGGADELARRGVVHVAGRPRRRRDRLEEAVVAFHGFLHSESPVETG</sequence>
<dbReference type="EMBL" id="BMRJ01000001">
    <property type="protein sequence ID" value="GGR21198.1"/>
    <property type="molecule type" value="Genomic_DNA"/>
</dbReference>
<accession>A0A918CGV0</accession>
<reference evidence="1" key="1">
    <citation type="journal article" date="2014" name="Int. J. Syst. Evol. Microbiol.">
        <title>Complete genome sequence of Corynebacterium casei LMG S-19264T (=DSM 44701T), isolated from a smear-ripened cheese.</title>
        <authorList>
            <consortium name="US DOE Joint Genome Institute (JGI-PGF)"/>
            <person name="Walter F."/>
            <person name="Albersmeier A."/>
            <person name="Kalinowski J."/>
            <person name="Ruckert C."/>
        </authorList>
    </citation>
    <scope>NUCLEOTIDE SEQUENCE</scope>
    <source>
        <strain evidence="1">JCM 3346</strain>
    </source>
</reference>
<proteinExistence type="predicted"/>
<name>A0A918CGV0_AGRME</name>
<dbReference type="Proteomes" id="UP000610303">
    <property type="component" value="Unassembled WGS sequence"/>
</dbReference>